<keyword evidence="1" id="KW-0472">Membrane</keyword>
<proteinExistence type="predicted"/>
<gene>
    <name evidence="2" type="ORF">McpCs1_14340</name>
</gene>
<keyword evidence="1" id="KW-0812">Transmembrane</keyword>
<accession>A0AAE4MH74</accession>
<name>A0AAE4MH74_9EURY</name>
<evidence type="ECO:0000313" key="2">
    <source>
        <dbReference type="EMBL" id="MDV0444045.1"/>
    </source>
</evidence>
<evidence type="ECO:0000256" key="1">
    <source>
        <dbReference type="SAM" id="Phobius"/>
    </source>
</evidence>
<dbReference type="Proteomes" id="UP001283212">
    <property type="component" value="Unassembled WGS sequence"/>
</dbReference>
<organism evidence="2 3">
    <name type="scientific">Methanorbis rubei</name>
    <dbReference type="NCBI Taxonomy" id="3028300"/>
    <lineage>
        <taxon>Archaea</taxon>
        <taxon>Methanobacteriati</taxon>
        <taxon>Methanobacteriota</taxon>
        <taxon>Stenosarchaea group</taxon>
        <taxon>Methanomicrobia</taxon>
        <taxon>Methanomicrobiales</taxon>
        <taxon>Methanocorpusculaceae</taxon>
        <taxon>Methanorbis</taxon>
    </lineage>
</organism>
<keyword evidence="1" id="KW-1133">Transmembrane helix</keyword>
<dbReference type="AlphaFoldDB" id="A0AAE4MH74"/>
<keyword evidence="3" id="KW-1185">Reference proteome</keyword>
<sequence>MIELSEPFILCLAILVLIGAAVLAILILIIPATLDYLKKKARDELRAEQKRQRHEAFEEFAQKAQYADFTKDVMAGRETFNSEKKEM</sequence>
<feature type="transmembrane region" description="Helical" evidence="1">
    <location>
        <begin position="12"/>
        <end position="37"/>
    </location>
</feature>
<comment type="caution">
    <text evidence="2">The sequence shown here is derived from an EMBL/GenBank/DDBJ whole genome shotgun (WGS) entry which is preliminary data.</text>
</comment>
<reference evidence="2 3" key="1">
    <citation type="submission" date="2023-06" db="EMBL/GenBank/DDBJ databases">
        <title>Genome sequence of Methancorpusculaceae sp. Cs1.</title>
        <authorList>
            <person name="Protasov E."/>
            <person name="Platt K."/>
            <person name="Poehlein A."/>
            <person name="Daniel R."/>
            <person name="Brune A."/>
        </authorList>
    </citation>
    <scope>NUCLEOTIDE SEQUENCE [LARGE SCALE GENOMIC DNA]</scope>
    <source>
        <strain evidence="2 3">Cs1</strain>
    </source>
</reference>
<dbReference type="EMBL" id="JAWDKB010000005">
    <property type="protein sequence ID" value="MDV0444045.1"/>
    <property type="molecule type" value="Genomic_DNA"/>
</dbReference>
<dbReference type="RefSeq" id="WP_338096549.1">
    <property type="nucleotide sequence ID" value="NZ_JAWDKB010000005.1"/>
</dbReference>
<evidence type="ECO:0000313" key="3">
    <source>
        <dbReference type="Proteomes" id="UP001283212"/>
    </source>
</evidence>
<protein>
    <submittedName>
        <fullName evidence="2">Uncharacterized protein</fullName>
    </submittedName>
</protein>